<reference evidence="2 3" key="1">
    <citation type="submission" date="2017-10" db="EMBL/GenBank/DDBJ databases">
        <title>The draft genome sequence of Lewinella nigricans NBRC 102662.</title>
        <authorList>
            <person name="Wang K."/>
        </authorList>
    </citation>
    <scope>NUCLEOTIDE SEQUENCE [LARGE SCALE GENOMIC DNA]</scope>
    <source>
        <strain evidence="2 3">NBRC 102662</strain>
    </source>
</reference>
<dbReference type="EMBL" id="PDUD01000025">
    <property type="protein sequence ID" value="PHN04480.1"/>
    <property type="molecule type" value="Genomic_DNA"/>
</dbReference>
<feature type="domain" description="TPM" evidence="1">
    <location>
        <begin position="3"/>
        <end position="119"/>
    </location>
</feature>
<evidence type="ECO:0000313" key="2">
    <source>
        <dbReference type="EMBL" id="PHN04480.1"/>
    </source>
</evidence>
<dbReference type="OrthoDB" id="9786161at2"/>
<comment type="caution">
    <text evidence="2">The sequence shown here is derived from an EMBL/GenBank/DDBJ whole genome shotgun (WGS) entry which is preliminary data.</text>
</comment>
<organism evidence="2 3">
    <name type="scientific">Flavilitoribacter nigricans (strain ATCC 23147 / DSM 23189 / NBRC 102662 / NCIMB 1420 / SS-2)</name>
    <name type="common">Lewinella nigricans</name>
    <dbReference type="NCBI Taxonomy" id="1122177"/>
    <lineage>
        <taxon>Bacteria</taxon>
        <taxon>Pseudomonadati</taxon>
        <taxon>Bacteroidota</taxon>
        <taxon>Saprospiria</taxon>
        <taxon>Saprospirales</taxon>
        <taxon>Lewinellaceae</taxon>
        <taxon>Flavilitoribacter</taxon>
    </lineage>
</organism>
<sequence length="143" mass="16584">MIDFFSKEEEKQIIAAIESAEMQTSGEIRVHLTRRPHKDLMQDALRIFHKLEMHKTAQRNGVLILLAPNARQFAIIGDEGINKVVPPNFWQTERDVMLEHFQRKAYGDGVSKVIEQIGDKLKTFFPRQDDDVNELSDEISYDD</sequence>
<dbReference type="AlphaFoldDB" id="A0A2D0N7W7"/>
<dbReference type="PANTHER" id="PTHR30373">
    <property type="entry name" value="UPF0603 PROTEIN YGCG"/>
    <property type="match status" value="1"/>
</dbReference>
<gene>
    <name evidence="2" type="ORF">CRP01_20950</name>
</gene>
<dbReference type="Pfam" id="PF04536">
    <property type="entry name" value="TPM_phosphatase"/>
    <property type="match status" value="1"/>
</dbReference>
<dbReference type="Proteomes" id="UP000223913">
    <property type="component" value="Unassembled WGS sequence"/>
</dbReference>
<accession>A0A2D0N7W7</accession>
<evidence type="ECO:0000259" key="1">
    <source>
        <dbReference type="Pfam" id="PF04536"/>
    </source>
</evidence>
<proteinExistence type="predicted"/>
<keyword evidence="3" id="KW-1185">Reference proteome</keyword>
<dbReference type="PANTHER" id="PTHR30373:SF8">
    <property type="entry name" value="BLL7265 PROTEIN"/>
    <property type="match status" value="1"/>
</dbReference>
<dbReference type="Gene3D" id="3.10.310.50">
    <property type="match status" value="1"/>
</dbReference>
<evidence type="ECO:0000313" key="3">
    <source>
        <dbReference type="Proteomes" id="UP000223913"/>
    </source>
</evidence>
<dbReference type="RefSeq" id="WP_099152053.1">
    <property type="nucleotide sequence ID" value="NZ_PDUD01000025.1"/>
</dbReference>
<dbReference type="InterPro" id="IPR007621">
    <property type="entry name" value="TPM_dom"/>
</dbReference>
<name>A0A2D0N7W7_FLAN2</name>
<protein>
    <recommendedName>
        <fullName evidence="1">TPM domain-containing protein</fullName>
    </recommendedName>
</protein>